<evidence type="ECO:0000259" key="2">
    <source>
        <dbReference type="Pfam" id="PF14216"/>
    </source>
</evidence>
<evidence type="ECO:0000313" key="4">
    <source>
        <dbReference type="Proteomes" id="UP000254508"/>
    </source>
</evidence>
<dbReference type="InterPro" id="IPR025475">
    <property type="entry name" value="DUF4326"/>
</dbReference>
<keyword evidence="4" id="KW-1185">Reference proteome</keyword>
<accession>A0A345YJ13</accession>
<dbReference type="Proteomes" id="UP000254508">
    <property type="component" value="Plasmid unnamed"/>
</dbReference>
<keyword evidence="3" id="KW-0614">Plasmid</keyword>
<dbReference type="KEGG" id="err:DVR09_15790"/>
<protein>
    <submittedName>
        <fullName evidence="3">DUF4326 domain-containing protein</fullName>
    </submittedName>
</protein>
<geneLocation type="plasmid" evidence="3 4">
    <name>unnamed</name>
</geneLocation>
<evidence type="ECO:0000256" key="1">
    <source>
        <dbReference type="SAM" id="MobiDB-lite"/>
    </source>
</evidence>
<sequence>MGRVLNLRRDGQPAGSVYIGRGRRGQDAPFGNPHQIGKLSREQVVEAYERDLKQNDALVSRIRNEIADRDVVCFCAPAMCHGHVIVKVATMDDSALAAWKADPNDLVIASWSPADDRQASFGFRERPTRFSR</sequence>
<gene>
    <name evidence="3" type="ORF">DVR09_15790</name>
</gene>
<dbReference type="RefSeq" id="WP_115418228.1">
    <property type="nucleotide sequence ID" value="NZ_CP031358.1"/>
</dbReference>
<name>A0A345YJ13_9SPHN</name>
<dbReference type="OrthoDB" id="3483205at2"/>
<proteinExistence type="predicted"/>
<evidence type="ECO:0000313" key="3">
    <source>
        <dbReference type="EMBL" id="AXK43915.1"/>
    </source>
</evidence>
<dbReference type="AlphaFoldDB" id="A0A345YJ13"/>
<dbReference type="Pfam" id="PF14216">
    <property type="entry name" value="DUF4326"/>
    <property type="match status" value="1"/>
</dbReference>
<organism evidence="3 4">
    <name type="scientific">Erythrobacter aureus</name>
    <dbReference type="NCBI Taxonomy" id="2182384"/>
    <lineage>
        <taxon>Bacteria</taxon>
        <taxon>Pseudomonadati</taxon>
        <taxon>Pseudomonadota</taxon>
        <taxon>Alphaproteobacteria</taxon>
        <taxon>Sphingomonadales</taxon>
        <taxon>Erythrobacteraceae</taxon>
        <taxon>Erythrobacter/Porphyrobacter group</taxon>
        <taxon>Erythrobacter</taxon>
    </lineage>
</organism>
<feature type="region of interest" description="Disordered" evidence="1">
    <location>
        <begin position="16"/>
        <end position="36"/>
    </location>
</feature>
<dbReference type="EMBL" id="CP031358">
    <property type="protein sequence ID" value="AXK43915.1"/>
    <property type="molecule type" value="Genomic_DNA"/>
</dbReference>
<feature type="domain" description="DUF4326" evidence="2">
    <location>
        <begin position="11"/>
        <end position="86"/>
    </location>
</feature>
<reference evidence="3 4" key="1">
    <citation type="submission" date="2018-07" db="EMBL/GenBank/DDBJ databases">
        <title>Genome sequence of Erythrobacter strain YH-07, an antagonistic bacterium isolated from Yellow Sea.</title>
        <authorList>
            <person name="Tang T."/>
            <person name="Liu Q."/>
            <person name="Sun X."/>
        </authorList>
    </citation>
    <scope>NUCLEOTIDE SEQUENCE [LARGE SCALE GENOMIC DNA]</scope>
    <source>
        <strain evidence="3 4">YH-07</strain>
        <plasmid evidence="3 4">unnamed</plasmid>
    </source>
</reference>